<dbReference type="PROSITE" id="PS51257">
    <property type="entry name" value="PROKAR_LIPOPROTEIN"/>
    <property type="match status" value="1"/>
</dbReference>
<dbReference type="Pfam" id="PF01266">
    <property type="entry name" value="DAO"/>
    <property type="match status" value="1"/>
</dbReference>
<dbReference type="InterPro" id="IPR038299">
    <property type="entry name" value="DAO_C_sf"/>
</dbReference>
<dbReference type="InterPro" id="IPR000447">
    <property type="entry name" value="G3P_DH_FAD-dep"/>
</dbReference>
<evidence type="ECO:0000256" key="2">
    <source>
        <dbReference type="ARBA" id="ARBA00007330"/>
    </source>
</evidence>
<dbReference type="Proteomes" id="UP000238392">
    <property type="component" value="Unassembled WGS sequence"/>
</dbReference>
<dbReference type="RefSeq" id="WP_106265997.1">
    <property type="nucleotide sequence ID" value="NZ_PVTQ01000010.1"/>
</dbReference>
<dbReference type="OrthoDB" id="9766796at2"/>
<organism evidence="7 8">
    <name type="scientific">Donghicola tyrosinivorans</name>
    <dbReference type="NCBI Taxonomy" id="1652492"/>
    <lineage>
        <taxon>Bacteria</taxon>
        <taxon>Pseudomonadati</taxon>
        <taxon>Pseudomonadota</taxon>
        <taxon>Alphaproteobacteria</taxon>
        <taxon>Rhodobacterales</taxon>
        <taxon>Roseobacteraceae</taxon>
        <taxon>Donghicola</taxon>
    </lineage>
</organism>
<dbReference type="InterPro" id="IPR006076">
    <property type="entry name" value="FAD-dep_OxRdtase"/>
</dbReference>
<evidence type="ECO:0000256" key="5">
    <source>
        <dbReference type="ARBA" id="ARBA00023002"/>
    </source>
</evidence>
<dbReference type="GO" id="GO:0004368">
    <property type="term" value="F:glycerol-3-phosphate dehydrogenase (quinone) activity"/>
    <property type="evidence" value="ECO:0007669"/>
    <property type="project" value="InterPro"/>
</dbReference>
<evidence type="ECO:0000256" key="3">
    <source>
        <dbReference type="ARBA" id="ARBA00022630"/>
    </source>
</evidence>
<keyword evidence="5" id="KW-0560">Oxidoreductase</keyword>
<accession>A0A2T0WLA1</accession>
<feature type="domain" description="FAD dependent oxidoreductase" evidence="6">
    <location>
        <begin position="15"/>
        <end position="396"/>
    </location>
</feature>
<dbReference type="SUPFAM" id="SSF54373">
    <property type="entry name" value="FAD-linked reductases, C-terminal domain"/>
    <property type="match status" value="1"/>
</dbReference>
<comment type="cofactor">
    <cofactor evidence="1">
        <name>FAD</name>
        <dbReference type="ChEBI" id="CHEBI:57692"/>
    </cofactor>
</comment>
<sequence length="495" mass="54570">MPRPVLHDLGQTHWDVVVVGAGAVGCASARELAGRGFKVLLVDRGDIGAGTSSRSSRMLYSGLGYLAVRYPLWQMVLHPIDMLQRLLYTRDVMRCRAELAQQMPQHLTRHRFAYPFRKGDRYPPWLVDIGFRLVEALGGWKVPLSYRRVAPEVAAEDCPLAAGLGKAPRSIGLFEEYMYAWPERICVDTALDAEARGATLRTYTRVTSITQQDGGWIVTLQDAAVPDRAPVHAACDMVINAAGPWVDRLTGAGGDQARRIVGIKGVNVMVKLPDAWRGQGLEAFSSKGEPYYVFPWRDHHFIGPTETHVTDDPDTIRVLDEEIDYILAEANILFPDLGLTRADVLHTWCGVRPVTSTDGTTPRNLVRAVQSPDAPGLVTMTGSTIMLHRHAGRLAARAVERHLGRRGPAPTGPILPPDYDGIGQRLKAEHVVHLTDLIRRRLPDGLDPDLGRARAEELSHIAAAALGWNEAQRLNELRLFAEDTARVYASTPAAK</sequence>
<evidence type="ECO:0000256" key="1">
    <source>
        <dbReference type="ARBA" id="ARBA00001974"/>
    </source>
</evidence>
<dbReference type="SUPFAM" id="SSF51905">
    <property type="entry name" value="FAD/NAD(P)-binding domain"/>
    <property type="match status" value="1"/>
</dbReference>
<keyword evidence="8" id="KW-1185">Reference proteome</keyword>
<proteinExistence type="inferred from homology"/>
<dbReference type="AlphaFoldDB" id="A0A2T0WLA1"/>
<reference evidence="7 8" key="1">
    <citation type="submission" date="2018-03" db="EMBL/GenBank/DDBJ databases">
        <title>Genomic Encyclopedia of Archaeal and Bacterial Type Strains, Phase II (KMG-II): from individual species to whole genera.</title>
        <authorList>
            <person name="Goeker M."/>
        </authorList>
    </citation>
    <scope>NUCLEOTIDE SEQUENCE [LARGE SCALE GENOMIC DNA]</scope>
    <source>
        <strain evidence="7 8">DSM 100212</strain>
    </source>
</reference>
<dbReference type="PANTHER" id="PTHR11985:SF15">
    <property type="entry name" value="GLYCEROL-3-PHOSPHATE DEHYDROGENASE, MITOCHONDRIAL"/>
    <property type="match status" value="1"/>
</dbReference>
<name>A0A2T0WLA1_9RHOB</name>
<keyword evidence="4" id="KW-0274">FAD</keyword>
<dbReference type="PRINTS" id="PR01001">
    <property type="entry name" value="FADG3PDH"/>
</dbReference>
<dbReference type="GO" id="GO:0046168">
    <property type="term" value="P:glycerol-3-phosphate catabolic process"/>
    <property type="evidence" value="ECO:0007669"/>
    <property type="project" value="TreeGrafter"/>
</dbReference>
<keyword evidence="3" id="KW-0285">Flavoprotein</keyword>
<dbReference type="Gene3D" id="1.10.8.870">
    <property type="entry name" value="Alpha-glycerophosphate oxidase, cap domain"/>
    <property type="match status" value="1"/>
</dbReference>
<gene>
    <name evidence="7" type="ORF">CLV74_11068</name>
</gene>
<protein>
    <submittedName>
        <fullName evidence="7">Glycerol-3-phosphate dehydrogenase</fullName>
    </submittedName>
</protein>
<evidence type="ECO:0000256" key="4">
    <source>
        <dbReference type="ARBA" id="ARBA00022827"/>
    </source>
</evidence>
<evidence type="ECO:0000313" key="7">
    <source>
        <dbReference type="EMBL" id="PRY87294.1"/>
    </source>
</evidence>
<comment type="similarity">
    <text evidence="2">Belongs to the FAD-dependent glycerol-3-phosphate dehydrogenase family.</text>
</comment>
<dbReference type="EMBL" id="PVTQ01000010">
    <property type="protein sequence ID" value="PRY87294.1"/>
    <property type="molecule type" value="Genomic_DNA"/>
</dbReference>
<dbReference type="PANTHER" id="PTHR11985">
    <property type="entry name" value="GLYCEROL-3-PHOSPHATE DEHYDROGENASE"/>
    <property type="match status" value="1"/>
</dbReference>
<comment type="caution">
    <text evidence="7">The sequence shown here is derived from an EMBL/GenBank/DDBJ whole genome shotgun (WGS) entry which is preliminary data.</text>
</comment>
<dbReference type="InterPro" id="IPR036188">
    <property type="entry name" value="FAD/NAD-bd_sf"/>
</dbReference>
<evidence type="ECO:0000259" key="6">
    <source>
        <dbReference type="Pfam" id="PF01266"/>
    </source>
</evidence>
<dbReference type="Gene3D" id="3.30.9.10">
    <property type="entry name" value="D-Amino Acid Oxidase, subunit A, domain 2"/>
    <property type="match status" value="1"/>
</dbReference>
<dbReference type="Gene3D" id="3.50.50.60">
    <property type="entry name" value="FAD/NAD(P)-binding domain"/>
    <property type="match status" value="1"/>
</dbReference>
<evidence type="ECO:0000313" key="8">
    <source>
        <dbReference type="Proteomes" id="UP000238392"/>
    </source>
</evidence>